<dbReference type="GO" id="GO:1902670">
    <property type="term" value="F:carbon dioxide binding"/>
    <property type="evidence" value="ECO:0007669"/>
    <property type="project" value="TreeGrafter"/>
</dbReference>
<protein>
    <submittedName>
        <fullName evidence="2">Hydrogenase maturation protein HypC</fullName>
    </submittedName>
</protein>
<gene>
    <name evidence="2" type="ORF">EDC29_11261</name>
</gene>
<dbReference type="InterPro" id="IPR001109">
    <property type="entry name" value="Hydrogenase_HupF/HypC"/>
</dbReference>
<dbReference type="Gene3D" id="2.30.30.140">
    <property type="match status" value="1"/>
</dbReference>
<comment type="similarity">
    <text evidence="1">Belongs to the HupF/HypC family.</text>
</comment>
<dbReference type="RefSeq" id="WP_123140713.1">
    <property type="nucleotide sequence ID" value="NZ_NRRH01000008.1"/>
</dbReference>
<dbReference type="PRINTS" id="PR00445">
    <property type="entry name" value="HUPFHYPC"/>
</dbReference>
<dbReference type="SUPFAM" id="SSF159127">
    <property type="entry name" value="HupF/HypC-like"/>
    <property type="match status" value="1"/>
</dbReference>
<evidence type="ECO:0000313" key="2">
    <source>
        <dbReference type="EMBL" id="TCW34209.1"/>
    </source>
</evidence>
<sequence>MCFGIPMRIRAIDGLVAHCEAGGVERQASLLMLAHEPLVVGDYVVVHLGHAIERVDPEAAAEAWRLYDEMLAAGRE</sequence>
<evidence type="ECO:0000313" key="3">
    <source>
        <dbReference type="Proteomes" id="UP000295247"/>
    </source>
</evidence>
<comment type="caution">
    <text evidence="2">The sequence shown here is derived from an EMBL/GenBank/DDBJ whole genome shotgun (WGS) entry which is preliminary data.</text>
</comment>
<dbReference type="Pfam" id="PF01455">
    <property type="entry name" value="HupF_HypC"/>
    <property type="match status" value="1"/>
</dbReference>
<dbReference type="AlphaFoldDB" id="A0A4R4A6X7"/>
<accession>A0A4R4A6X7</accession>
<dbReference type="NCBIfam" id="TIGR00074">
    <property type="entry name" value="hypC_hupF"/>
    <property type="match status" value="1"/>
</dbReference>
<dbReference type="GO" id="GO:0051604">
    <property type="term" value="P:protein maturation"/>
    <property type="evidence" value="ECO:0007669"/>
    <property type="project" value="TreeGrafter"/>
</dbReference>
<dbReference type="GO" id="GO:0005506">
    <property type="term" value="F:iron ion binding"/>
    <property type="evidence" value="ECO:0007669"/>
    <property type="project" value="TreeGrafter"/>
</dbReference>
<evidence type="ECO:0000256" key="1">
    <source>
        <dbReference type="ARBA" id="ARBA00006018"/>
    </source>
</evidence>
<dbReference type="Proteomes" id="UP000295247">
    <property type="component" value="Unassembled WGS sequence"/>
</dbReference>
<dbReference type="PANTHER" id="PTHR35177">
    <property type="entry name" value="HYDROGENASE MATURATION FACTOR HYBG"/>
    <property type="match status" value="1"/>
</dbReference>
<reference evidence="2 3" key="1">
    <citation type="submission" date="2019-03" db="EMBL/GenBank/DDBJ databases">
        <title>Genomic Encyclopedia of Type Strains, Phase IV (KMG-IV): sequencing the most valuable type-strain genomes for metagenomic binning, comparative biology and taxonomic classification.</title>
        <authorList>
            <person name="Goeker M."/>
        </authorList>
    </citation>
    <scope>NUCLEOTIDE SEQUENCE [LARGE SCALE GENOMIC DNA]</scope>
    <source>
        <strain evidence="2 3">DSM 203</strain>
    </source>
</reference>
<organism evidence="2 3">
    <name type="scientific">Marichromatium gracile</name>
    <name type="common">Chromatium gracile</name>
    <dbReference type="NCBI Taxonomy" id="1048"/>
    <lineage>
        <taxon>Bacteria</taxon>
        <taxon>Pseudomonadati</taxon>
        <taxon>Pseudomonadota</taxon>
        <taxon>Gammaproteobacteria</taxon>
        <taxon>Chromatiales</taxon>
        <taxon>Chromatiaceae</taxon>
        <taxon>Marichromatium</taxon>
    </lineage>
</organism>
<proteinExistence type="inferred from homology"/>
<name>A0A4R4A6X7_MARGR</name>
<dbReference type="PANTHER" id="PTHR35177:SF2">
    <property type="entry name" value="HYDROGENASE MATURATION FACTOR HYBG"/>
    <property type="match status" value="1"/>
</dbReference>
<dbReference type="EMBL" id="SMDC01000012">
    <property type="protein sequence ID" value="TCW34209.1"/>
    <property type="molecule type" value="Genomic_DNA"/>
</dbReference>